<sequence length="46" mass="5779">MNFTSDEIEANTLYLHCLKLDKHKNFERFDFRKEIFYAKTRNRHKE</sequence>
<keyword evidence="2" id="KW-1185">Reference proteome</keyword>
<dbReference type="Proteomes" id="UP000018143">
    <property type="component" value="Unassembled WGS sequence"/>
</dbReference>
<evidence type="ECO:0000313" key="2">
    <source>
        <dbReference type="Proteomes" id="UP000018143"/>
    </source>
</evidence>
<dbReference type="RefSeq" id="WP_023947170.1">
    <property type="nucleotide sequence ID" value="NZ_BASD01000005.1"/>
</dbReference>
<organism evidence="1 2">
    <name type="scientific">Helicobacter fennelliae MRY12-0050</name>
    <dbReference type="NCBI Taxonomy" id="1325130"/>
    <lineage>
        <taxon>Bacteria</taxon>
        <taxon>Pseudomonadati</taxon>
        <taxon>Campylobacterota</taxon>
        <taxon>Epsilonproteobacteria</taxon>
        <taxon>Campylobacterales</taxon>
        <taxon>Helicobacteraceae</taxon>
        <taxon>Helicobacter</taxon>
    </lineage>
</organism>
<evidence type="ECO:0000313" key="1">
    <source>
        <dbReference type="EMBL" id="GAD18507.1"/>
    </source>
</evidence>
<proteinExistence type="predicted"/>
<accession>T1DVF9</accession>
<comment type="caution">
    <text evidence="1">The sequence shown here is derived from an EMBL/GenBank/DDBJ whole genome shotgun (WGS) entry which is preliminary data.</text>
</comment>
<name>T1DVF9_9HELI</name>
<reference evidence="1 2" key="1">
    <citation type="journal article" date="2013" name="Genome Announc.">
        <title>Draft Genome Sequence of Helicobacter fennelliae Strain MRY12-0050, Isolated from a Bacteremia Patient.</title>
        <authorList>
            <person name="Rimbara E."/>
            <person name="Matsui M."/>
            <person name="Mori S."/>
            <person name="Suzuki S."/>
            <person name="Suzuki M."/>
            <person name="Kim H."/>
            <person name="Sekizuka T."/>
            <person name="Kuroda M."/>
            <person name="Shibayama K."/>
        </authorList>
    </citation>
    <scope>NUCLEOTIDE SEQUENCE [LARGE SCALE GENOMIC DNA]</scope>
    <source>
        <strain evidence="1 2">MRY12-0050</strain>
    </source>
</reference>
<dbReference type="STRING" id="1325130.HFN_2435"/>
<protein>
    <submittedName>
        <fullName evidence="1">Uncharacterized protein</fullName>
    </submittedName>
</protein>
<gene>
    <name evidence="1" type="ORF">HFN_2435</name>
</gene>
<dbReference type="EMBL" id="BASD01000005">
    <property type="protein sequence ID" value="GAD18507.1"/>
    <property type="molecule type" value="Genomic_DNA"/>
</dbReference>
<dbReference type="AlphaFoldDB" id="T1DVF9"/>